<evidence type="ECO:0000256" key="12">
    <source>
        <dbReference type="SAM" id="MobiDB-lite"/>
    </source>
</evidence>
<feature type="transmembrane region" description="Helical" evidence="13">
    <location>
        <begin position="38"/>
        <end position="58"/>
    </location>
</feature>
<comment type="subcellular location">
    <subcellularLocation>
        <location evidence="1">Membrane</location>
        <topology evidence="1">Multi-pass membrane protein</topology>
    </subcellularLocation>
</comment>
<evidence type="ECO:0000256" key="1">
    <source>
        <dbReference type="ARBA" id="ARBA00004141"/>
    </source>
</evidence>
<sequence>MSPVPSVPTVPNLIEFVRNPVAFIARRWTPAPETVRRAALTALVMSVVIIVTGGAVRLTSSGLGCDTWPKCSGDSLYATSEMGVHGAIEFGNRMLTYVLSAAVGWAIVAARSVKPRRRGLSRLAWAQFWVVAGNAVIGGVTVLTGLNPYTVAGHFLLATGLLTVATLTWLRAAEGDAPPRPLAGPAVAKLVRALVVASAALMTAGTVVTGAGPHAGDSSEVPRMPVALETAAQVHAALAWIVVVLTLAVWLLLRVFDAPVGPRARAGELLLVLLAQGALGYVQYFTELPEVLVGTHLLGAALVWIAALRLLLSLRERGTPPGDRGEARTAAPEQRSGTAAPSTEEARLPAPTPAPASASVSADADGEPDRTASATGRP</sequence>
<dbReference type="Proteomes" id="UP001166784">
    <property type="component" value="Unassembled WGS sequence"/>
</dbReference>
<organism evidence="14 15">
    <name type="scientific">Streptomyces marispadix</name>
    <dbReference type="NCBI Taxonomy" id="2922868"/>
    <lineage>
        <taxon>Bacteria</taxon>
        <taxon>Bacillati</taxon>
        <taxon>Actinomycetota</taxon>
        <taxon>Actinomycetes</taxon>
        <taxon>Kitasatosporales</taxon>
        <taxon>Streptomycetaceae</taxon>
        <taxon>Streptomyces</taxon>
    </lineage>
</organism>
<feature type="transmembrane region" description="Helical" evidence="13">
    <location>
        <begin position="190"/>
        <end position="212"/>
    </location>
</feature>
<dbReference type="InterPro" id="IPR050450">
    <property type="entry name" value="COX15/CtaA_HemeA_synthase"/>
</dbReference>
<dbReference type="InterPro" id="IPR003780">
    <property type="entry name" value="COX15/CtaA_fam"/>
</dbReference>
<evidence type="ECO:0000256" key="8">
    <source>
        <dbReference type="ARBA" id="ARBA00023133"/>
    </source>
</evidence>
<keyword evidence="9 13" id="KW-0472">Membrane</keyword>
<evidence type="ECO:0000256" key="3">
    <source>
        <dbReference type="ARBA" id="ARBA00022692"/>
    </source>
</evidence>
<keyword evidence="5 13" id="KW-1133">Transmembrane helix</keyword>
<dbReference type="EMBL" id="JAKWJU010000002">
    <property type="protein sequence ID" value="MCH6159640.1"/>
    <property type="molecule type" value="Genomic_DNA"/>
</dbReference>
<evidence type="ECO:0000313" key="14">
    <source>
        <dbReference type="EMBL" id="MCH6159640.1"/>
    </source>
</evidence>
<feature type="transmembrane region" description="Helical" evidence="13">
    <location>
        <begin position="291"/>
        <end position="312"/>
    </location>
</feature>
<feature type="transmembrane region" description="Helical" evidence="13">
    <location>
        <begin position="265"/>
        <end position="285"/>
    </location>
</feature>
<feature type="transmembrane region" description="Helical" evidence="13">
    <location>
        <begin position="232"/>
        <end position="253"/>
    </location>
</feature>
<comment type="caution">
    <text evidence="14">The sequence shown here is derived from an EMBL/GenBank/DDBJ whole genome shotgun (WGS) entry which is preliminary data.</text>
</comment>
<proteinExistence type="predicted"/>
<evidence type="ECO:0000256" key="4">
    <source>
        <dbReference type="ARBA" id="ARBA00022723"/>
    </source>
</evidence>
<keyword evidence="3 13" id="KW-0812">Transmembrane</keyword>
<keyword evidence="2" id="KW-1003">Cell membrane</keyword>
<comment type="pathway">
    <text evidence="11">Porphyrin-containing compound metabolism.</text>
</comment>
<protein>
    <submittedName>
        <fullName evidence="14">COX15/CtaA family protein</fullName>
    </submittedName>
</protein>
<reference evidence="14" key="2">
    <citation type="journal article" date="2023" name="Int. J. Syst. Evol. Microbiol.">
        <title>Streptomyces marispadix sp. nov., isolated from marine beach sediment of the Northern Coast of Portugal.</title>
        <authorList>
            <person name="dos Santos J.D.N."/>
            <person name="Vitorino I.R."/>
            <person name="Kallscheuer N."/>
            <person name="Srivastava A."/>
            <person name="Krautwurst S."/>
            <person name="Marz M."/>
            <person name="Jogler C."/>
            <person name="Lobo Da Cunha A."/>
            <person name="Catita J."/>
            <person name="Goncalves H."/>
            <person name="Gonzalez I."/>
            <person name="Reyes F."/>
            <person name="Lage O.M."/>
        </authorList>
    </citation>
    <scope>NUCLEOTIDE SEQUENCE</scope>
    <source>
        <strain evidence="14">M600PL45_2</strain>
    </source>
</reference>
<evidence type="ECO:0000256" key="11">
    <source>
        <dbReference type="ARBA" id="ARBA00023444"/>
    </source>
</evidence>
<evidence type="ECO:0000313" key="15">
    <source>
        <dbReference type="Proteomes" id="UP001166784"/>
    </source>
</evidence>
<evidence type="ECO:0000256" key="7">
    <source>
        <dbReference type="ARBA" id="ARBA00023004"/>
    </source>
</evidence>
<reference evidence="14" key="1">
    <citation type="submission" date="2022-03" db="EMBL/GenBank/DDBJ databases">
        <authorList>
            <person name="Santos J.D.N."/>
            <person name="Kallscheuer N."/>
            <person name="Jogler C."/>
            <person name="Lage O.M."/>
        </authorList>
    </citation>
    <scope>NUCLEOTIDE SEQUENCE</scope>
    <source>
        <strain evidence="14">M600PL45_2</strain>
    </source>
</reference>
<feature type="compositionally biased region" description="Basic and acidic residues" evidence="12">
    <location>
        <begin position="318"/>
        <end position="327"/>
    </location>
</feature>
<evidence type="ECO:0000256" key="2">
    <source>
        <dbReference type="ARBA" id="ARBA00022475"/>
    </source>
</evidence>
<accession>A0ABS9STP2</accession>
<feature type="region of interest" description="Disordered" evidence="12">
    <location>
        <begin position="318"/>
        <end position="378"/>
    </location>
</feature>
<feature type="transmembrane region" description="Helical" evidence="13">
    <location>
        <begin position="152"/>
        <end position="170"/>
    </location>
</feature>
<keyword evidence="15" id="KW-1185">Reference proteome</keyword>
<feature type="transmembrane region" description="Helical" evidence="13">
    <location>
        <begin position="125"/>
        <end position="146"/>
    </location>
</feature>
<keyword evidence="8" id="KW-0350">Heme biosynthesis</keyword>
<keyword evidence="10" id="KW-1015">Disulfide bond</keyword>
<dbReference type="RefSeq" id="WP_241057589.1">
    <property type="nucleotide sequence ID" value="NZ_JAKWJU010000002.1"/>
</dbReference>
<name>A0ABS9STP2_9ACTN</name>
<evidence type="ECO:0000256" key="9">
    <source>
        <dbReference type="ARBA" id="ARBA00023136"/>
    </source>
</evidence>
<evidence type="ECO:0000256" key="13">
    <source>
        <dbReference type="SAM" id="Phobius"/>
    </source>
</evidence>
<gene>
    <name evidence="14" type="ORF">MMA15_04175</name>
</gene>
<evidence type="ECO:0000256" key="5">
    <source>
        <dbReference type="ARBA" id="ARBA00022989"/>
    </source>
</evidence>
<keyword evidence="6" id="KW-0560">Oxidoreductase</keyword>
<dbReference type="PANTHER" id="PTHR35457:SF1">
    <property type="entry name" value="HEME A SYNTHASE"/>
    <property type="match status" value="1"/>
</dbReference>
<keyword evidence="4" id="KW-0479">Metal-binding</keyword>
<evidence type="ECO:0000256" key="10">
    <source>
        <dbReference type="ARBA" id="ARBA00023157"/>
    </source>
</evidence>
<keyword evidence="7" id="KW-0408">Iron</keyword>
<dbReference type="PANTHER" id="PTHR35457">
    <property type="entry name" value="HEME A SYNTHASE"/>
    <property type="match status" value="1"/>
</dbReference>
<dbReference type="Pfam" id="PF02628">
    <property type="entry name" value="COX15-CtaA"/>
    <property type="match status" value="1"/>
</dbReference>
<evidence type="ECO:0000256" key="6">
    <source>
        <dbReference type="ARBA" id="ARBA00023002"/>
    </source>
</evidence>
<feature type="transmembrane region" description="Helical" evidence="13">
    <location>
        <begin position="94"/>
        <end position="113"/>
    </location>
</feature>